<evidence type="ECO:0000313" key="1">
    <source>
        <dbReference type="EMBL" id="SEG79025.1"/>
    </source>
</evidence>
<organism evidence="1 2">
    <name type="scientific">Marinobacterium lutimaris</name>
    <dbReference type="NCBI Taxonomy" id="568106"/>
    <lineage>
        <taxon>Bacteria</taxon>
        <taxon>Pseudomonadati</taxon>
        <taxon>Pseudomonadota</taxon>
        <taxon>Gammaproteobacteria</taxon>
        <taxon>Oceanospirillales</taxon>
        <taxon>Oceanospirillaceae</taxon>
        <taxon>Marinobacterium</taxon>
    </lineage>
</organism>
<proteinExistence type="predicted"/>
<evidence type="ECO:0000313" key="2">
    <source>
        <dbReference type="Proteomes" id="UP000236745"/>
    </source>
</evidence>
<name>A0A1H6D2N6_9GAMM</name>
<evidence type="ECO:0008006" key="3">
    <source>
        <dbReference type="Google" id="ProtNLM"/>
    </source>
</evidence>
<dbReference type="RefSeq" id="WP_104004791.1">
    <property type="nucleotide sequence ID" value="NZ_FNVQ01000004.1"/>
</dbReference>
<dbReference type="InterPro" id="IPR007511">
    <property type="entry name" value="DUF501"/>
</dbReference>
<dbReference type="AlphaFoldDB" id="A0A1H6D2N6"/>
<gene>
    <name evidence="1" type="ORF">SAMN05444390_104433</name>
</gene>
<sequence>MQPDSSQLEIIQRQLGREPRGIVAIAHATEQGVPVVLQIRSLVDDKPFPTLYWLSSRDLYQMIAEIETAGGVKRIEQMLAEDGALREAYHAQQQAYVDLRWQLMDAGDKARIEELGFTDLYNRYGIGGIAQWDKVRCLHMQYAHHLVAENLVGEWMDREFGLKERLAAIRI</sequence>
<dbReference type="Proteomes" id="UP000236745">
    <property type="component" value="Unassembled WGS sequence"/>
</dbReference>
<dbReference type="PANTHER" id="PTHR37163:SF1">
    <property type="entry name" value="DUF501 DOMAIN-CONTAINING PROTEIN"/>
    <property type="match status" value="1"/>
</dbReference>
<dbReference type="PANTHER" id="PTHR37163">
    <property type="entry name" value="CONSERVED PROTEIN"/>
    <property type="match status" value="1"/>
</dbReference>
<accession>A0A1H6D2N6</accession>
<protein>
    <recommendedName>
        <fullName evidence="3">DUF501 domain-containing protein</fullName>
    </recommendedName>
</protein>
<keyword evidence="2" id="KW-1185">Reference proteome</keyword>
<dbReference type="OrthoDB" id="5293413at2"/>
<reference evidence="1 2" key="1">
    <citation type="submission" date="2016-10" db="EMBL/GenBank/DDBJ databases">
        <authorList>
            <person name="de Groot N.N."/>
        </authorList>
    </citation>
    <scope>NUCLEOTIDE SEQUENCE [LARGE SCALE GENOMIC DNA]</scope>
    <source>
        <strain evidence="1 2">DSM 22012</strain>
    </source>
</reference>
<dbReference type="Pfam" id="PF04417">
    <property type="entry name" value="DUF501"/>
    <property type="match status" value="1"/>
</dbReference>
<dbReference type="EMBL" id="FNVQ01000004">
    <property type="protein sequence ID" value="SEG79025.1"/>
    <property type="molecule type" value="Genomic_DNA"/>
</dbReference>